<evidence type="ECO:0000256" key="12">
    <source>
        <dbReference type="SAM" id="Phobius"/>
    </source>
</evidence>
<reference evidence="13" key="1">
    <citation type="submission" date="2016-10" db="EMBL/GenBank/DDBJ databases">
        <authorList>
            <person name="de Groot N.N."/>
        </authorList>
    </citation>
    <scope>NUCLEOTIDE SEQUENCE</scope>
</reference>
<evidence type="ECO:0000256" key="4">
    <source>
        <dbReference type="ARBA" id="ARBA00022475"/>
    </source>
</evidence>
<dbReference type="GO" id="GO:0015379">
    <property type="term" value="F:potassium:chloride symporter activity"/>
    <property type="evidence" value="ECO:0007669"/>
    <property type="project" value="InterPro"/>
</dbReference>
<keyword evidence="5" id="KW-0997">Cell inner membrane</keyword>
<feature type="transmembrane region" description="Helical" evidence="12">
    <location>
        <begin position="387"/>
        <end position="410"/>
    </location>
</feature>
<dbReference type="GO" id="GO:0005886">
    <property type="term" value="C:plasma membrane"/>
    <property type="evidence" value="ECO:0007669"/>
    <property type="project" value="UniProtKB-SubCell"/>
</dbReference>
<feature type="transmembrane region" description="Helical" evidence="12">
    <location>
        <begin position="12"/>
        <end position="32"/>
    </location>
</feature>
<keyword evidence="8" id="KW-0630">Potassium</keyword>
<feature type="transmembrane region" description="Helical" evidence="12">
    <location>
        <begin position="235"/>
        <end position="257"/>
    </location>
</feature>
<evidence type="ECO:0000256" key="11">
    <source>
        <dbReference type="ARBA" id="ARBA00023136"/>
    </source>
</evidence>
<dbReference type="Pfam" id="PF02386">
    <property type="entry name" value="TrkH"/>
    <property type="match status" value="2"/>
</dbReference>
<keyword evidence="7 12" id="KW-0812">Transmembrane</keyword>
<feature type="transmembrane region" description="Helical" evidence="12">
    <location>
        <begin position="416"/>
        <end position="440"/>
    </location>
</feature>
<dbReference type="InterPro" id="IPR004772">
    <property type="entry name" value="TrkH"/>
</dbReference>
<keyword evidence="10" id="KW-0406">Ion transport</keyword>
<organism evidence="13">
    <name type="scientific">hydrothermal vent metagenome</name>
    <dbReference type="NCBI Taxonomy" id="652676"/>
    <lineage>
        <taxon>unclassified sequences</taxon>
        <taxon>metagenomes</taxon>
        <taxon>ecological metagenomes</taxon>
    </lineage>
</organism>
<dbReference type="InterPro" id="IPR003445">
    <property type="entry name" value="Cat_transpt"/>
</dbReference>
<gene>
    <name evidence="13" type="ORF">MNB_SM-7-1239</name>
</gene>
<evidence type="ECO:0000256" key="1">
    <source>
        <dbReference type="ARBA" id="ARBA00004429"/>
    </source>
</evidence>
<dbReference type="EMBL" id="FPHB01000020">
    <property type="protein sequence ID" value="SFV52309.1"/>
    <property type="molecule type" value="Genomic_DNA"/>
</dbReference>
<evidence type="ECO:0000256" key="8">
    <source>
        <dbReference type="ARBA" id="ARBA00022958"/>
    </source>
</evidence>
<comment type="subcellular location">
    <subcellularLocation>
        <location evidence="1">Cell inner membrane</location>
        <topology evidence="1">Multi-pass membrane protein</topology>
    </subcellularLocation>
</comment>
<evidence type="ECO:0000256" key="3">
    <source>
        <dbReference type="ARBA" id="ARBA00022448"/>
    </source>
</evidence>
<sequence length="480" mass="52893">MDFKNIAKILSLLGMTVSAIFMLDVFVGIVYHEAYLKLLIYEALFFLFNLTMWFFLWHHRVNLKIKESILTVNLIWILLGIAGAIPLVLYTNVTPLSAFFEAVSGFTTTGATIYSDIESLPHMILFHRSLMHWLGGLGIIVLGVGLLSVINPSGSLSLFKAESTGVQLEKLTPRIKDTALRLWLIYVALTLVDTASLHFFGMSWFDAINHAFSTVSTGGFSTKNDSMGHFHQDGIIWTTTIFMILSGINFLAHLKAVHKDFGGYRSEEVKAYMIVGLLLSLALTFVHMDMGSDSFYDAFKHSSFTIASVITTTGFATIDYGSWSHLAIAIIFVGMLVGGNAGSTAGGIKVIRHIIIAKTLFSEFKRILHPNSIISVFIDGVKQPDRILASTFGFFTLFMITVGMVTIYIYARGYDAMSAISGAFALVGNVGPGFALVGPSDNFAFFSDLDKAVFSVAMIVGRLECYTVFVLLSSSFWKKF</sequence>
<evidence type="ECO:0000256" key="6">
    <source>
        <dbReference type="ARBA" id="ARBA00022538"/>
    </source>
</evidence>
<evidence type="ECO:0000256" key="10">
    <source>
        <dbReference type="ARBA" id="ARBA00023065"/>
    </source>
</evidence>
<evidence type="ECO:0000256" key="9">
    <source>
        <dbReference type="ARBA" id="ARBA00022989"/>
    </source>
</evidence>
<feature type="transmembrane region" description="Helical" evidence="12">
    <location>
        <begin position="269"/>
        <end position="288"/>
    </location>
</feature>
<keyword evidence="4" id="KW-1003">Cell membrane</keyword>
<keyword evidence="3" id="KW-0813">Transport</keyword>
<evidence type="ECO:0000313" key="13">
    <source>
        <dbReference type="EMBL" id="SFV52309.1"/>
    </source>
</evidence>
<dbReference type="AlphaFoldDB" id="A0A1W1BFP5"/>
<feature type="transmembrane region" description="Helical" evidence="12">
    <location>
        <begin position="183"/>
        <end position="205"/>
    </location>
</feature>
<keyword evidence="6" id="KW-0633">Potassium transport</keyword>
<feature type="transmembrane region" description="Helical" evidence="12">
    <location>
        <begin position="452"/>
        <end position="477"/>
    </location>
</feature>
<protein>
    <submittedName>
        <fullName evidence="13">Potassium uptake protein TrkH</fullName>
    </submittedName>
</protein>
<evidence type="ECO:0000256" key="5">
    <source>
        <dbReference type="ARBA" id="ARBA00022519"/>
    </source>
</evidence>
<accession>A0A1W1BFP5</accession>
<keyword evidence="11 12" id="KW-0472">Membrane</keyword>
<evidence type="ECO:0000256" key="7">
    <source>
        <dbReference type="ARBA" id="ARBA00022692"/>
    </source>
</evidence>
<proteinExistence type="inferred from homology"/>
<dbReference type="PANTHER" id="PTHR32024:SF2">
    <property type="entry name" value="TRK SYSTEM POTASSIUM UPTAKE PROTEIN TRKG-RELATED"/>
    <property type="match status" value="1"/>
</dbReference>
<feature type="transmembrane region" description="Helical" evidence="12">
    <location>
        <begin position="69"/>
        <end position="90"/>
    </location>
</feature>
<name>A0A1W1BFP5_9ZZZZ</name>
<keyword evidence="9 12" id="KW-1133">Transmembrane helix</keyword>
<dbReference type="PIRSF" id="PIRSF006247">
    <property type="entry name" value="TrkH"/>
    <property type="match status" value="1"/>
</dbReference>
<feature type="transmembrane region" description="Helical" evidence="12">
    <location>
        <begin position="38"/>
        <end position="57"/>
    </location>
</feature>
<dbReference type="PANTHER" id="PTHR32024">
    <property type="entry name" value="TRK SYSTEM POTASSIUM UPTAKE PROTEIN TRKG-RELATED"/>
    <property type="match status" value="1"/>
</dbReference>
<evidence type="ECO:0000256" key="2">
    <source>
        <dbReference type="ARBA" id="ARBA00009137"/>
    </source>
</evidence>
<feature type="transmembrane region" description="Helical" evidence="12">
    <location>
        <begin position="130"/>
        <end position="150"/>
    </location>
</feature>
<feature type="transmembrane region" description="Helical" evidence="12">
    <location>
        <begin position="323"/>
        <end position="342"/>
    </location>
</feature>
<comment type="similarity">
    <text evidence="2">Belongs to the TrkH potassium transport family.</text>
</comment>